<dbReference type="Pfam" id="PF02668">
    <property type="entry name" value="TauD"/>
    <property type="match status" value="1"/>
</dbReference>
<protein>
    <submittedName>
        <fullName evidence="4">Uncharacterized protein</fullName>
    </submittedName>
</protein>
<dbReference type="PROSITE" id="PS00062">
    <property type="entry name" value="ALDOKETO_REDUCTASE_2"/>
    <property type="match status" value="1"/>
</dbReference>
<dbReference type="InterPro" id="IPR023210">
    <property type="entry name" value="NADP_OxRdtase_dom"/>
</dbReference>
<dbReference type="InterPro" id="IPR036812">
    <property type="entry name" value="NAD(P)_OxRdtase_dom_sf"/>
</dbReference>
<evidence type="ECO:0000259" key="2">
    <source>
        <dbReference type="Pfam" id="PF00248"/>
    </source>
</evidence>
<gene>
    <name evidence="4" type="ORF">ACHAXA_002621</name>
</gene>
<dbReference type="EMBL" id="JALLPB020000069">
    <property type="protein sequence ID" value="KAL3822306.1"/>
    <property type="molecule type" value="Genomic_DNA"/>
</dbReference>
<dbReference type="SUPFAM" id="SSF51197">
    <property type="entry name" value="Clavaminate synthase-like"/>
    <property type="match status" value="1"/>
</dbReference>
<dbReference type="AlphaFoldDB" id="A0ABD3SCN5"/>
<dbReference type="InterPro" id="IPR018170">
    <property type="entry name" value="Aldo/ket_reductase_CS"/>
</dbReference>
<comment type="caution">
    <text evidence="4">The sequence shown here is derived from an EMBL/GenBank/DDBJ whole genome shotgun (WGS) entry which is preliminary data.</text>
</comment>
<dbReference type="Gene3D" id="3.20.20.100">
    <property type="entry name" value="NADP-dependent oxidoreductase domain"/>
    <property type="match status" value="1"/>
</dbReference>
<reference evidence="4 5" key="1">
    <citation type="submission" date="2024-10" db="EMBL/GenBank/DDBJ databases">
        <title>Updated reference genomes for cyclostephanoid diatoms.</title>
        <authorList>
            <person name="Roberts W.R."/>
            <person name="Alverson A.J."/>
        </authorList>
    </citation>
    <scope>NUCLEOTIDE SEQUENCE [LARGE SCALE GENOMIC DNA]</scope>
    <source>
        <strain evidence="4 5">AJA228-03</strain>
    </source>
</reference>
<dbReference type="InterPro" id="IPR042098">
    <property type="entry name" value="TauD-like_sf"/>
</dbReference>
<sequence length="606" mass="69813">MQWEPFPRPLFNRSHPDVRLKRNVVNMRQAPRRVIPVKANVEVYTANEAPPDQLIPFHHELAQVVNPPQYLFFYCDLPSETGGETALIDSTLVYRFAADHYPEFIEKLKVYGARYKRTMPAEDDKNSPIGRSFYNTYQVTNQLDLEKKLSEIPGLEYEWTHDGSLTVTTEPIPAVKMIEQQHAHGIYQWTFHNSIVAAWIGWADSRNDRTKSVRFGNNDEMDPKVLDAIADFMNANKVSYKWKKGDIFAINNRLVMHSRNPFTGPRRVYASMFGDVLRTNVVKRDCVGQVMEDFSALNVSDPTTFGMWRLNDPEETAYNAIVAGYRRFDSACDYGNEELTGRGIRRAIYEGIVKRDDLYITTKLWNTYHHPDHVPLALDRCLEDLGLDYVDEFLVHFPISMEFVSFADKYPPEWKNMNGEMVLVKNDISETWKAMEELVASGKTRFIGLSNFNCQHIRQVLSIAKIRPTSLQIECHPHLSQKKLIRLAREAGIRVTAYSPLGGTSYISLDMATPSDLLFDNPIIDGISKRHNKTAAQVMLRWSIQRDTLPISKSSNLRRMHENRAIFDFYLTLEEVNAIDSLNRNHRYNDPGVFCEGMGTFCPIYE</sequence>
<dbReference type="InterPro" id="IPR003819">
    <property type="entry name" value="TauD/TfdA-like"/>
</dbReference>
<dbReference type="PANTHER" id="PTHR11732">
    <property type="entry name" value="ALDO/KETO REDUCTASE"/>
    <property type="match status" value="1"/>
</dbReference>
<dbReference type="Pfam" id="PF00248">
    <property type="entry name" value="Aldo_ket_red"/>
    <property type="match status" value="1"/>
</dbReference>
<evidence type="ECO:0000256" key="1">
    <source>
        <dbReference type="ARBA" id="ARBA00023002"/>
    </source>
</evidence>
<feature type="domain" description="NADP-dependent oxidoreductase" evidence="2">
    <location>
        <begin position="314"/>
        <end position="583"/>
    </location>
</feature>
<name>A0ABD3SCN5_9STRA</name>
<evidence type="ECO:0000259" key="3">
    <source>
        <dbReference type="Pfam" id="PF02668"/>
    </source>
</evidence>
<dbReference type="InterPro" id="IPR020471">
    <property type="entry name" value="AKR"/>
</dbReference>
<organism evidence="4 5">
    <name type="scientific">Cyclostephanos tholiformis</name>
    <dbReference type="NCBI Taxonomy" id="382380"/>
    <lineage>
        <taxon>Eukaryota</taxon>
        <taxon>Sar</taxon>
        <taxon>Stramenopiles</taxon>
        <taxon>Ochrophyta</taxon>
        <taxon>Bacillariophyta</taxon>
        <taxon>Coscinodiscophyceae</taxon>
        <taxon>Thalassiosirophycidae</taxon>
        <taxon>Stephanodiscales</taxon>
        <taxon>Stephanodiscaceae</taxon>
        <taxon>Cyclostephanos</taxon>
    </lineage>
</organism>
<accession>A0ABD3SCN5</accession>
<feature type="domain" description="TauD/TfdA-like" evidence="3">
    <location>
        <begin position="46"/>
        <end position="268"/>
    </location>
</feature>
<keyword evidence="5" id="KW-1185">Reference proteome</keyword>
<dbReference type="Gene3D" id="3.60.130.10">
    <property type="entry name" value="Clavaminate synthase-like"/>
    <property type="match status" value="1"/>
</dbReference>
<dbReference type="PRINTS" id="PR00069">
    <property type="entry name" value="ALDKETRDTASE"/>
</dbReference>
<dbReference type="SUPFAM" id="SSF51430">
    <property type="entry name" value="NAD(P)-linked oxidoreductase"/>
    <property type="match status" value="1"/>
</dbReference>
<keyword evidence="1" id="KW-0560">Oxidoreductase</keyword>
<dbReference type="GO" id="GO:0016491">
    <property type="term" value="F:oxidoreductase activity"/>
    <property type="evidence" value="ECO:0007669"/>
    <property type="project" value="UniProtKB-KW"/>
</dbReference>
<evidence type="ECO:0000313" key="4">
    <source>
        <dbReference type="EMBL" id="KAL3822306.1"/>
    </source>
</evidence>
<evidence type="ECO:0000313" key="5">
    <source>
        <dbReference type="Proteomes" id="UP001530377"/>
    </source>
</evidence>
<proteinExistence type="predicted"/>
<dbReference type="Proteomes" id="UP001530377">
    <property type="component" value="Unassembled WGS sequence"/>
</dbReference>